<feature type="binding site" evidence="8">
    <location>
        <position position="199"/>
    </location>
    <ligand>
        <name>NAD(+)</name>
        <dbReference type="ChEBI" id="CHEBI:57540"/>
    </ligand>
</feature>
<dbReference type="PANTHER" id="PTHR43014">
    <property type="entry name" value="MERCURIC REDUCTASE"/>
    <property type="match status" value="1"/>
</dbReference>
<dbReference type="InterPro" id="IPR036188">
    <property type="entry name" value="FAD/NAD-bd_sf"/>
</dbReference>
<evidence type="ECO:0000256" key="5">
    <source>
        <dbReference type="ARBA" id="ARBA00023002"/>
    </source>
</evidence>
<keyword evidence="11" id="KW-1133">Transmembrane helix</keyword>
<name>A0A1I5KCY9_9SPHN</name>
<dbReference type="GO" id="GO:0003955">
    <property type="term" value="F:NAD(P)H dehydrogenase (quinone) activity"/>
    <property type="evidence" value="ECO:0007669"/>
    <property type="project" value="TreeGrafter"/>
</dbReference>
<keyword evidence="11" id="KW-0472">Membrane</keyword>
<evidence type="ECO:0000256" key="10">
    <source>
        <dbReference type="RuleBase" id="RU003691"/>
    </source>
</evidence>
<keyword evidence="6" id="KW-1015">Disulfide bond</keyword>
<feature type="binding site" evidence="8">
    <location>
        <begin position="176"/>
        <end position="183"/>
    </location>
    <ligand>
        <name>NAD(+)</name>
        <dbReference type="ChEBI" id="CHEBI:57540"/>
    </ligand>
</feature>
<keyword evidence="4" id="KW-0521">NADP</keyword>
<feature type="domain" description="FAD/NAD(P)-binding" evidence="13">
    <location>
        <begin position="5"/>
        <end position="315"/>
    </location>
</feature>
<feature type="binding site" evidence="8">
    <location>
        <position position="300"/>
    </location>
    <ligand>
        <name>FAD</name>
        <dbReference type="ChEBI" id="CHEBI:57692"/>
    </ligand>
</feature>
<dbReference type="PIRSF" id="PIRSF000350">
    <property type="entry name" value="Mercury_reductase_MerA"/>
    <property type="match status" value="1"/>
</dbReference>
<keyword evidence="8" id="KW-0547">Nucleotide-binding</keyword>
<dbReference type="Proteomes" id="UP000199331">
    <property type="component" value="Unassembled WGS sequence"/>
</dbReference>
<feature type="binding site" evidence="8">
    <location>
        <position position="51"/>
    </location>
    <ligand>
        <name>FAD</name>
        <dbReference type="ChEBI" id="CHEBI:57692"/>
    </ligand>
</feature>
<dbReference type="InterPro" id="IPR004099">
    <property type="entry name" value="Pyr_nucl-diS_OxRdtase_dimer"/>
</dbReference>
<evidence type="ECO:0000259" key="12">
    <source>
        <dbReference type="Pfam" id="PF02852"/>
    </source>
</evidence>
<dbReference type="Gene3D" id="3.30.390.30">
    <property type="match status" value="1"/>
</dbReference>
<dbReference type="InterPro" id="IPR012999">
    <property type="entry name" value="Pyr_OxRdtase_I_AS"/>
</dbReference>
<dbReference type="STRING" id="604088.SAMN04488060_0099"/>
<dbReference type="PRINTS" id="PR00368">
    <property type="entry name" value="FADPNR"/>
</dbReference>
<dbReference type="GO" id="GO:0050660">
    <property type="term" value="F:flavin adenine dinucleotide binding"/>
    <property type="evidence" value="ECO:0007669"/>
    <property type="project" value="TreeGrafter"/>
</dbReference>
<dbReference type="AlphaFoldDB" id="A0A1I5KCY9"/>
<keyword evidence="2 10" id="KW-0285">Flavoprotein</keyword>
<dbReference type="SUPFAM" id="SSF51905">
    <property type="entry name" value="FAD/NAD(P)-binding domain"/>
    <property type="match status" value="1"/>
</dbReference>
<keyword evidence="15" id="KW-1185">Reference proteome</keyword>
<dbReference type="InterPro" id="IPR016156">
    <property type="entry name" value="FAD/NAD-linked_Rdtase_dimer_sf"/>
</dbReference>
<dbReference type="InterPro" id="IPR001100">
    <property type="entry name" value="Pyr_nuc-diS_OxRdtase"/>
</dbReference>
<evidence type="ECO:0000256" key="2">
    <source>
        <dbReference type="ARBA" id="ARBA00022630"/>
    </source>
</evidence>
<evidence type="ECO:0000313" key="14">
    <source>
        <dbReference type="EMBL" id="SFO82838.1"/>
    </source>
</evidence>
<dbReference type="InterPro" id="IPR023753">
    <property type="entry name" value="FAD/NAD-binding_dom"/>
</dbReference>
<comment type="similarity">
    <text evidence="1 10">Belongs to the class-I pyridine nucleotide-disulfide oxidoreductase family.</text>
</comment>
<evidence type="ECO:0000256" key="11">
    <source>
        <dbReference type="SAM" id="Phobius"/>
    </source>
</evidence>
<keyword evidence="5 10" id="KW-0560">Oxidoreductase</keyword>
<proteinExistence type="inferred from homology"/>
<feature type="binding site" evidence="8">
    <location>
        <position position="260"/>
    </location>
    <ligand>
        <name>NAD(+)</name>
        <dbReference type="ChEBI" id="CHEBI:57540"/>
    </ligand>
</feature>
<feature type="binding site" evidence="8">
    <location>
        <begin position="139"/>
        <end position="141"/>
    </location>
    <ligand>
        <name>FAD</name>
        <dbReference type="ChEBI" id="CHEBI:57692"/>
    </ligand>
</feature>
<dbReference type="EMBL" id="FOWZ01000001">
    <property type="protein sequence ID" value="SFO82838.1"/>
    <property type="molecule type" value="Genomic_DNA"/>
</dbReference>
<keyword evidence="7 10" id="KW-0676">Redox-active center</keyword>
<organism evidence="14 15">
    <name type="scientific">Qipengyuania nanhaisediminis</name>
    <dbReference type="NCBI Taxonomy" id="604088"/>
    <lineage>
        <taxon>Bacteria</taxon>
        <taxon>Pseudomonadati</taxon>
        <taxon>Pseudomonadota</taxon>
        <taxon>Alphaproteobacteria</taxon>
        <taxon>Sphingomonadales</taxon>
        <taxon>Erythrobacteraceae</taxon>
        <taxon>Qipengyuania</taxon>
    </lineage>
</organism>
<dbReference type="SUPFAM" id="SSF55424">
    <property type="entry name" value="FAD/NAD-linked reductases, dimerisation (C-terminal) domain"/>
    <property type="match status" value="1"/>
</dbReference>
<evidence type="ECO:0000256" key="9">
    <source>
        <dbReference type="PIRSR" id="PIRSR000350-4"/>
    </source>
</evidence>
<reference evidence="15" key="1">
    <citation type="submission" date="2016-10" db="EMBL/GenBank/DDBJ databases">
        <authorList>
            <person name="Varghese N."/>
            <person name="Submissions S."/>
        </authorList>
    </citation>
    <scope>NUCLEOTIDE SEQUENCE [LARGE SCALE GENOMIC DNA]</scope>
    <source>
        <strain evidence="15">CGMCC 1.7715</strain>
    </source>
</reference>
<evidence type="ECO:0000256" key="8">
    <source>
        <dbReference type="PIRSR" id="PIRSR000350-3"/>
    </source>
</evidence>
<feature type="disulfide bond" description="Redox-active" evidence="9">
    <location>
        <begin position="42"/>
        <end position="47"/>
    </location>
</feature>
<gene>
    <name evidence="14" type="ORF">SAMN04488060_0099</name>
</gene>
<evidence type="ECO:0000256" key="7">
    <source>
        <dbReference type="ARBA" id="ARBA00023284"/>
    </source>
</evidence>
<dbReference type="PANTHER" id="PTHR43014:SF2">
    <property type="entry name" value="MERCURIC REDUCTASE"/>
    <property type="match status" value="1"/>
</dbReference>
<comment type="cofactor">
    <cofactor evidence="8">
        <name>FAD</name>
        <dbReference type="ChEBI" id="CHEBI:57692"/>
    </cofactor>
    <text evidence="8">Binds 1 FAD per subunit.</text>
</comment>
<keyword evidence="3 8" id="KW-0274">FAD</keyword>
<feature type="domain" description="Pyridine nucleotide-disulphide oxidoreductase dimerisation" evidence="12">
    <location>
        <begin position="336"/>
        <end position="440"/>
    </location>
</feature>
<dbReference type="Pfam" id="PF07992">
    <property type="entry name" value="Pyr_redox_2"/>
    <property type="match status" value="1"/>
</dbReference>
<accession>A0A1I5KCY9</accession>
<evidence type="ECO:0000313" key="15">
    <source>
        <dbReference type="Proteomes" id="UP000199331"/>
    </source>
</evidence>
<evidence type="ECO:0000259" key="13">
    <source>
        <dbReference type="Pfam" id="PF07992"/>
    </source>
</evidence>
<keyword evidence="8" id="KW-0520">NAD</keyword>
<dbReference type="PROSITE" id="PS00076">
    <property type="entry name" value="PYRIDINE_REDOX_1"/>
    <property type="match status" value="1"/>
</dbReference>
<feature type="transmembrane region" description="Helical" evidence="11">
    <location>
        <begin position="7"/>
        <end position="28"/>
    </location>
</feature>
<keyword evidence="11" id="KW-0812">Transmembrane</keyword>
<dbReference type="Pfam" id="PF02852">
    <property type="entry name" value="Pyr_redox_dim"/>
    <property type="match status" value="1"/>
</dbReference>
<evidence type="ECO:0000256" key="1">
    <source>
        <dbReference type="ARBA" id="ARBA00007532"/>
    </source>
</evidence>
<evidence type="ECO:0000256" key="3">
    <source>
        <dbReference type="ARBA" id="ARBA00022827"/>
    </source>
</evidence>
<sequence length="471" mass="49823">MKFTHDVIVIGGGAAGLTAAGGCALFGLEVALIEGRKMGGECLNDGCVPSKALITAAKRAAEARESERYGVTLAAPKVDWRGVQQHIRDAIAAIEPHDSEERFEEMGCEVIRDWARVTGAQTVEVAGRTLSAPRIVIATGSKPAVPPIDGVDSVPYLTNENIFEIEELPEHLVIVGGGVIGMEMAQAFRRLGSAVTVVEPGELMGRDDRDSVAIVRETMEGEGVRFVKGLASAVTGSAGAVELTVGDETIAGSHLLIATGRTANCTGFGLEDIGVEMGKGGIVTDDRRRTSVKGIYAIGDCRDGPRLTHVSGYEGSNVALEITLGVPTKVDYTALPWCTYTEPEVAQIGLTESEARAKHGDAIRVVTESFHDNERALTEGNDTGQVKVMFKGKKVVGASLVGKNVGELLLPFSQTITGKSSTFALGSAIIAYPTRSEITKATAFQAWEPTVFGPVPKKWAGFLASMRRRLG</sequence>
<keyword evidence="14" id="KW-0670">Pyruvate</keyword>
<dbReference type="Gene3D" id="3.50.50.60">
    <property type="entry name" value="FAD/NAD(P)-binding domain"/>
    <property type="match status" value="2"/>
</dbReference>
<protein>
    <submittedName>
        <fullName evidence="14">Pyruvate/2-oxoglutarate dehydrogenase complex, dihydrolipoamide dehydrogenase (E3) component</fullName>
    </submittedName>
</protein>
<evidence type="ECO:0000256" key="4">
    <source>
        <dbReference type="ARBA" id="ARBA00022857"/>
    </source>
</evidence>
<dbReference type="PRINTS" id="PR00411">
    <property type="entry name" value="PNDRDTASEI"/>
</dbReference>
<dbReference type="OrthoDB" id="7410809at2"/>
<dbReference type="GO" id="GO:0016668">
    <property type="term" value="F:oxidoreductase activity, acting on a sulfur group of donors, NAD(P) as acceptor"/>
    <property type="evidence" value="ECO:0007669"/>
    <property type="project" value="InterPro"/>
</dbReference>
<dbReference type="PROSITE" id="PS51257">
    <property type="entry name" value="PROKAR_LIPOPROTEIN"/>
    <property type="match status" value="1"/>
</dbReference>
<dbReference type="RefSeq" id="WP_090476330.1">
    <property type="nucleotide sequence ID" value="NZ_FOWZ01000001.1"/>
</dbReference>
<evidence type="ECO:0000256" key="6">
    <source>
        <dbReference type="ARBA" id="ARBA00023157"/>
    </source>
</evidence>